<name>A0A6C0HTN6_9ZZZZ</name>
<dbReference type="EMBL" id="MN740007">
    <property type="protein sequence ID" value="QHT83263.1"/>
    <property type="molecule type" value="Genomic_DNA"/>
</dbReference>
<proteinExistence type="predicted"/>
<dbReference type="PROSITE" id="PS50206">
    <property type="entry name" value="RHODANESE_3"/>
    <property type="match status" value="1"/>
</dbReference>
<accession>A0A6C0HTN6</accession>
<reference evidence="2" key="1">
    <citation type="journal article" date="2020" name="Nature">
        <title>Giant virus diversity and host interactions through global metagenomics.</title>
        <authorList>
            <person name="Schulz F."/>
            <person name="Roux S."/>
            <person name="Paez-Espino D."/>
            <person name="Jungbluth S."/>
            <person name="Walsh D.A."/>
            <person name="Denef V.J."/>
            <person name="McMahon K.D."/>
            <person name="Konstantinidis K.T."/>
            <person name="Eloe-Fadrosh E.A."/>
            <person name="Kyrpides N.C."/>
            <person name="Woyke T."/>
        </authorList>
    </citation>
    <scope>NUCLEOTIDE SEQUENCE</scope>
    <source>
        <strain evidence="2">GVMAG-M-3300023184-167</strain>
    </source>
</reference>
<dbReference type="InterPro" id="IPR036873">
    <property type="entry name" value="Rhodanese-like_dom_sf"/>
</dbReference>
<protein>
    <recommendedName>
        <fullName evidence="1">Rhodanese domain-containing protein</fullName>
    </recommendedName>
</protein>
<evidence type="ECO:0000313" key="2">
    <source>
        <dbReference type="EMBL" id="QHT83263.1"/>
    </source>
</evidence>
<feature type="domain" description="Rhodanese" evidence="1">
    <location>
        <begin position="79"/>
        <end position="102"/>
    </location>
</feature>
<dbReference type="AlphaFoldDB" id="A0A6C0HTN6"/>
<evidence type="ECO:0000259" key="1">
    <source>
        <dbReference type="PROSITE" id="PS50206"/>
    </source>
</evidence>
<dbReference type="SUPFAM" id="SSF52821">
    <property type="entry name" value="Rhodanese/Cell cycle control phosphatase"/>
    <property type="match status" value="1"/>
</dbReference>
<dbReference type="Pfam" id="PF00581">
    <property type="entry name" value="Rhodanese"/>
    <property type="match status" value="1"/>
</dbReference>
<organism evidence="2">
    <name type="scientific">viral metagenome</name>
    <dbReference type="NCBI Taxonomy" id="1070528"/>
    <lineage>
        <taxon>unclassified sequences</taxon>
        <taxon>metagenomes</taxon>
        <taxon>organismal metagenomes</taxon>
    </lineage>
</organism>
<dbReference type="InterPro" id="IPR001763">
    <property type="entry name" value="Rhodanese-like_dom"/>
</dbReference>
<sequence length="128" mass="14804">MGNKNCKINFEDMQKGIDNYVIINTMPKDLQHCLIKNTISAMDEESKINQMINTCKNTQIIIYGKNANDEKVLKKYNQLVSFGFKKIYIYLGGMFEWLLLQDIYGSEEFPTTSIEKDILKYKAKSVNG</sequence>
<dbReference type="Gene3D" id="3.40.250.10">
    <property type="entry name" value="Rhodanese-like domain"/>
    <property type="match status" value="1"/>
</dbReference>